<organism evidence="1 2">
    <name type="scientific">Oscillibacter valericigenes</name>
    <dbReference type="NCBI Taxonomy" id="351091"/>
    <lineage>
        <taxon>Bacteria</taxon>
        <taxon>Bacillati</taxon>
        <taxon>Bacillota</taxon>
        <taxon>Clostridia</taxon>
        <taxon>Eubacteriales</taxon>
        <taxon>Oscillospiraceae</taxon>
        <taxon>Oscillibacter</taxon>
    </lineage>
</organism>
<dbReference type="Pfam" id="PF07009">
    <property type="entry name" value="NusG_II"/>
    <property type="match status" value="1"/>
</dbReference>
<gene>
    <name evidence="1" type="ORF">H9X91_02765</name>
</gene>
<dbReference type="EMBL" id="JACSNX010000002">
    <property type="protein sequence ID" value="MBM6850362.1"/>
    <property type="molecule type" value="Genomic_DNA"/>
</dbReference>
<comment type="caution">
    <text evidence="1">The sequence shown here is derived from an EMBL/GenBank/DDBJ whole genome shotgun (WGS) entry which is preliminary data.</text>
</comment>
<accession>A0ABS2FU25</accession>
<dbReference type="CDD" id="cd09846">
    <property type="entry name" value="DUF1312"/>
    <property type="match status" value="1"/>
</dbReference>
<dbReference type="PROSITE" id="PS51257">
    <property type="entry name" value="PROKAR_LIPOPROTEIN"/>
    <property type="match status" value="1"/>
</dbReference>
<evidence type="ECO:0000313" key="2">
    <source>
        <dbReference type="Proteomes" id="UP000719500"/>
    </source>
</evidence>
<dbReference type="Gene3D" id="2.60.320.10">
    <property type="entry name" value="N-utilization substance G protein NusG, insert domain"/>
    <property type="match status" value="1"/>
</dbReference>
<evidence type="ECO:0000313" key="1">
    <source>
        <dbReference type="EMBL" id="MBM6850362.1"/>
    </source>
</evidence>
<protein>
    <submittedName>
        <fullName evidence="1">NusG domain II-containing protein</fullName>
    </submittedName>
</protein>
<dbReference type="InterPro" id="IPR038690">
    <property type="entry name" value="NusG_2_sf"/>
</dbReference>
<sequence>MKSSPKLRPNGWDGLAAAVVLVLAVACAALVWTGGGQSGPLTAVVSADGETVDQVVLADLTEPEERTYTANGCTLRVTFGPGSAQVTASDCPTQDCVHTGKITRGGQSIVCLPARIVIQLEGGPAADSGVDLVIG</sequence>
<name>A0ABS2FU25_9FIRM</name>
<reference evidence="1 2" key="1">
    <citation type="journal article" date="2021" name="Sci. Rep.">
        <title>The distribution of antibiotic resistance genes in chicken gut microbiota commensals.</title>
        <authorList>
            <person name="Juricova H."/>
            <person name="Matiasovicova J."/>
            <person name="Kubasova T."/>
            <person name="Cejkova D."/>
            <person name="Rychlik I."/>
        </authorList>
    </citation>
    <scope>NUCLEOTIDE SEQUENCE [LARGE SCALE GENOMIC DNA]</scope>
    <source>
        <strain evidence="1 2">An411</strain>
    </source>
</reference>
<dbReference type="Proteomes" id="UP000719500">
    <property type="component" value="Unassembled WGS sequence"/>
</dbReference>
<proteinExistence type="predicted"/>
<keyword evidence="2" id="KW-1185">Reference proteome</keyword>
<dbReference type="RefSeq" id="WP_204802287.1">
    <property type="nucleotide sequence ID" value="NZ_JACSNX010000002.1"/>
</dbReference>